<dbReference type="AlphaFoldDB" id="A0A8D9M1B6"/>
<reference evidence="2 3" key="1">
    <citation type="submission" date="2021-07" db="EMBL/GenBank/DDBJ databases">
        <authorList>
            <consortium name="Genoscope - CEA"/>
            <person name="William W."/>
        </authorList>
    </citation>
    <scope>NUCLEOTIDE SEQUENCE [LARGE SCALE GENOMIC DNA]</scope>
</reference>
<sequence>MEKRGCGVGNVAISCVYLAIVLLLLSSGALATSSQVTPPTTGHGGKWGVRTLMQYGEGDGEGDDGSTYHSRCKRGDVTGSCTRGDGIGNTKT</sequence>
<dbReference type="EMBL" id="LS974618">
    <property type="protein sequence ID" value="CAG7893680.1"/>
    <property type="molecule type" value="Genomic_DNA"/>
</dbReference>
<evidence type="ECO:0000313" key="2">
    <source>
        <dbReference type="EMBL" id="CAG7893680.1"/>
    </source>
</evidence>
<evidence type="ECO:0000256" key="1">
    <source>
        <dbReference type="SAM" id="SignalP"/>
    </source>
</evidence>
<protein>
    <submittedName>
        <fullName evidence="2">Uncharacterized protein</fullName>
    </submittedName>
</protein>
<organism evidence="2 3">
    <name type="scientific">Brassica campestris</name>
    <name type="common">Field mustard</name>
    <dbReference type="NCBI Taxonomy" id="3711"/>
    <lineage>
        <taxon>Eukaryota</taxon>
        <taxon>Viridiplantae</taxon>
        <taxon>Streptophyta</taxon>
        <taxon>Embryophyta</taxon>
        <taxon>Tracheophyta</taxon>
        <taxon>Spermatophyta</taxon>
        <taxon>Magnoliopsida</taxon>
        <taxon>eudicotyledons</taxon>
        <taxon>Gunneridae</taxon>
        <taxon>Pentapetalae</taxon>
        <taxon>rosids</taxon>
        <taxon>malvids</taxon>
        <taxon>Brassicales</taxon>
        <taxon>Brassicaceae</taxon>
        <taxon>Brassiceae</taxon>
        <taxon>Brassica</taxon>
    </lineage>
</organism>
<keyword evidence="1" id="KW-0732">Signal</keyword>
<feature type="signal peptide" evidence="1">
    <location>
        <begin position="1"/>
        <end position="31"/>
    </location>
</feature>
<proteinExistence type="predicted"/>
<accession>A0A8D9M1B6</accession>
<gene>
    <name evidence="2" type="ORF">BRAPAZ1V2_A02P26320.2</name>
</gene>
<name>A0A8D9M1B6_BRACM</name>
<dbReference type="Proteomes" id="UP000694005">
    <property type="component" value="Chromosome A02"/>
</dbReference>
<dbReference type="PROSITE" id="PS51257">
    <property type="entry name" value="PROKAR_LIPOPROTEIN"/>
    <property type="match status" value="1"/>
</dbReference>
<dbReference type="Gramene" id="A02p26320.2_BraZ1">
    <property type="protein sequence ID" value="A02p26320.2_BraZ1.CDS"/>
    <property type="gene ID" value="A02g26320.2_BraZ1"/>
</dbReference>
<feature type="chain" id="PRO_5034475993" evidence="1">
    <location>
        <begin position="32"/>
        <end position="92"/>
    </location>
</feature>
<evidence type="ECO:0000313" key="3">
    <source>
        <dbReference type="Proteomes" id="UP000694005"/>
    </source>
</evidence>